<dbReference type="Proteomes" id="UP001473424">
    <property type="component" value="Chromosome"/>
</dbReference>
<dbReference type="InterPro" id="IPR045864">
    <property type="entry name" value="aa-tRNA-synth_II/BPL/LPL"/>
</dbReference>
<reference evidence="16" key="1">
    <citation type="journal article" date="2024" name="FEMS Microbiol. Lett.">
        <title>Genomic insights into Spiroplasma endosymbionts that induce male-killing and protective phenotypes in the pea aphid.</title>
        <authorList>
            <person name="Arai H."/>
            <person name="Legeai F."/>
            <person name="Kageyama D."/>
            <person name="Sugio A."/>
            <person name="Simon J.C."/>
        </authorList>
    </citation>
    <scope>NUCLEOTIDE SEQUENCE [LARGE SCALE GENOMIC DNA]</scope>
    <source>
        <strain evidence="16">sAp269</strain>
    </source>
</reference>
<evidence type="ECO:0000256" key="13">
    <source>
        <dbReference type="HAMAP-Rule" id="MF_00281"/>
    </source>
</evidence>
<evidence type="ECO:0000256" key="12">
    <source>
        <dbReference type="ARBA" id="ARBA00049255"/>
    </source>
</evidence>
<dbReference type="SUPFAM" id="SSF46589">
    <property type="entry name" value="tRNA-binding arm"/>
    <property type="match status" value="1"/>
</dbReference>
<dbReference type="InterPro" id="IPR022911">
    <property type="entry name" value="Phe_tRNA_ligase_alpha1_bac"/>
</dbReference>
<comment type="catalytic activity">
    <reaction evidence="12 13">
        <text>tRNA(Phe) + L-phenylalanine + ATP = L-phenylalanyl-tRNA(Phe) + AMP + diphosphate + H(+)</text>
        <dbReference type="Rhea" id="RHEA:19413"/>
        <dbReference type="Rhea" id="RHEA-COMP:9668"/>
        <dbReference type="Rhea" id="RHEA-COMP:9699"/>
        <dbReference type="ChEBI" id="CHEBI:15378"/>
        <dbReference type="ChEBI" id="CHEBI:30616"/>
        <dbReference type="ChEBI" id="CHEBI:33019"/>
        <dbReference type="ChEBI" id="CHEBI:58095"/>
        <dbReference type="ChEBI" id="CHEBI:78442"/>
        <dbReference type="ChEBI" id="CHEBI:78531"/>
        <dbReference type="ChEBI" id="CHEBI:456215"/>
        <dbReference type="EC" id="6.1.1.20"/>
    </reaction>
</comment>
<evidence type="ECO:0000256" key="7">
    <source>
        <dbReference type="ARBA" id="ARBA00022741"/>
    </source>
</evidence>
<evidence type="ECO:0000256" key="8">
    <source>
        <dbReference type="ARBA" id="ARBA00022840"/>
    </source>
</evidence>
<proteinExistence type="inferred from homology"/>
<feature type="binding site" evidence="13">
    <location>
        <position position="270"/>
    </location>
    <ligand>
        <name>Mg(2+)</name>
        <dbReference type="ChEBI" id="CHEBI:18420"/>
        <note>shared with beta subunit</note>
    </ligand>
</feature>
<dbReference type="InterPro" id="IPR010978">
    <property type="entry name" value="tRNA-bd_arm"/>
</dbReference>
<evidence type="ECO:0000256" key="9">
    <source>
        <dbReference type="ARBA" id="ARBA00022842"/>
    </source>
</evidence>
<dbReference type="InterPro" id="IPR004529">
    <property type="entry name" value="Phe-tRNA-synth_IIc_asu"/>
</dbReference>
<comment type="similarity">
    <text evidence="2 13">Belongs to the class-II aminoacyl-tRNA synthetase family. Phe-tRNA synthetase alpha subunit type 1 subfamily.</text>
</comment>
<keyword evidence="7 13" id="KW-0547">Nucleotide-binding</keyword>
<keyword evidence="11 13" id="KW-0030">Aminoacyl-tRNA synthetase</keyword>
<dbReference type="EMBL" id="AP028955">
    <property type="protein sequence ID" value="BET38039.1"/>
    <property type="molecule type" value="Genomic_DNA"/>
</dbReference>
<dbReference type="CDD" id="cd00496">
    <property type="entry name" value="PheRS_alpha_core"/>
    <property type="match status" value="1"/>
</dbReference>
<keyword evidence="4 13" id="KW-0963">Cytoplasm</keyword>
<dbReference type="GO" id="GO:0016874">
    <property type="term" value="F:ligase activity"/>
    <property type="evidence" value="ECO:0007669"/>
    <property type="project" value="UniProtKB-KW"/>
</dbReference>
<gene>
    <name evidence="13 15" type="primary">pheS</name>
    <name evidence="15" type="ORF">SAP269_06280</name>
</gene>
<evidence type="ECO:0000313" key="16">
    <source>
        <dbReference type="Proteomes" id="UP001473424"/>
    </source>
</evidence>
<accession>A0ABN7BSZ5</accession>
<sequence>MLAVNDLKKRLEIIRQQAFNNIDEVADLHKLQVLKSQYLGKNSDINNILKSLEKFPHNFRIEIGQAANKLKKEINEYIIKKFNEIEKDNINERLKSSEIDLTLPGIDFNIGHINPLLKTVTEISEIFKNLGYQIISGNEVENEEYNFNRLNLPFDHPARDMQDTFYLENNNDKLNRWLLRTHATNMTARILSEQDKNSKETTAIISLGNVYRKDDDDVTHSHQFMQVDGFLVGSNITFANLKWTLNYFCHQFFGMETKTRLRPSYFPFTEPSVEVDVSCPKCNTEGCSLCKYTGWIEVLGAGMIHPNVFIAAGLDETTAGFAFGIGIERITMIKYDIDDIRLFYNNDFRFLKQF</sequence>
<comment type="cofactor">
    <cofactor evidence="13">
        <name>Mg(2+)</name>
        <dbReference type="ChEBI" id="CHEBI:18420"/>
    </cofactor>
    <text evidence="13">Binds 2 magnesium ions per tetramer.</text>
</comment>
<keyword evidence="6 13" id="KW-0479">Metal-binding</keyword>
<keyword evidence="10 13" id="KW-0648">Protein biosynthesis</keyword>
<evidence type="ECO:0000313" key="15">
    <source>
        <dbReference type="EMBL" id="BET38039.1"/>
    </source>
</evidence>
<feature type="domain" description="Aminoacyl-transfer RNA synthetases class-II family profile" evidence="14">
    <location>
        <begin position="123"/>
        <end position="353"/>
    </location>
</feature>
<evidence type="ECO:0000256" key="4">
    <source>
        <dbReference type="ARBA" id="ARBA00022490"/>
    </source>
</evidence>
<dbReference type="PANTHER" id="PTHR11538:SF41">
    <property type="entry name" value="PHENYLALANINE--TRNA LIGASE, MITOCHONDRIAL"/>
    <property type="match status" value="1"/>
</dbReference>
<dbReference type="NCBIfam" id="TIGR00468">
    <property type="entry name" value="pheS"/>
    <property type="match status" value="1"/>
</dbReference>
<evidence type="ECO:0000256" key="5">
    <source>
        <dbReference type="ARBA" id="ARBA00022598"/>
    </source>
</evidence>
<keyword evidence="8 13" id="KW-0067">ATP-binding</keyword>
<name>A0ABN7BSZ5_9MOLU</name>
<protein>
    <recommendedName>
        <fullName evidence="13">Phenylalanine--tRNA ligase alpha subunit</fullName>
        <ecNumber evidence="13">6.1.1.20</ecNumber>
    </recommendedName>
    <alternativeName>
        <fullName evidence="13">Phenylalanyl-tRNA synthetase alpha subunit</fullName>
        <shortName evidence="13">PheRS</shortName>
    </alternativeName>
</protein>
<evidence type="ECO:0000256" key="11">
    <source>
        <dbReference type="ARBA" id="ARBA00023146"/>
    </source>
</evidence>
<comment type="subcellular location">
    <subcellularLocation>
        <location evidence="1 13">Cytoplasm</location>
    </subcellularLocation>
</comment>
<dbReference type="InterPro" id="IPR002319">
    <property type="entry name" value="Phenylalanyl-tRNA_Synthase"/>
</dbReference>
<dbReference type="InterPro" id="IPR004188">
    <property type="entry name" value="Phe-tRNA_ligase_II_N"/>
</dbReference>
<dbReference type="Gene3D" id="3.30.930.10">
    <property type="entry name" value="Bira Bifunctional Protein, Domain 2"/>
    <property type="match status" value="1"/>
</dbReference>
<dbReference type="HAMAP" id="MF_00281">
    <property type="entry name" value="Phe_tRNA_synth_alpha1"/>
    <property type="match status" value="1"/>
</dbReference>
<evidence type="ECO:0000256" key="10">
    <source>
        <dbReference type="ARBA" id="ARBA00022917"/>
    </source>
</evidence>
<evidence type="ECO:0000256" key="1">
    <source>
        <dbReference type="ARBA" id="ARBA00004496"/>
    </source>
</evidence>
<keyword evidence="9 13" id="KW-0460">Magnesium</keyword>
<evidence type="ECO:0000256" key="6">
    <source>
        <dbReference type="ARBA" id="ARBA00022723"/>
    </source>
</evidence>
<dbReference type="SUPFAM" id="SSF55681">
    <property type="entry name" value="Class II aaRS and biotin synthetases"/>
    <property type="match status" value="1"/>
</dbReference>
<dbReference type="PANTHER" id="PTHR11538">
    <property type="entry name" value="PHENYLALANYL-TRNA SYNTHETASE"/>
    <property type="match status" value="1"/>
</dbReference>
<keyword evidence="5 13" id="KW-0436">Ligase</keyword>
<dbReference type="EC" id="6.1.1.20" evidence="13"/>
<comment type="subunit">
    <text evidence="3 13">Tetramer of two alpha and two beta subunits.</text>
</comment>
<keyword evidence="16" id="KW-1185">Reference proteome</keyword>
<evidence type="ECO:0000256" key="3">
    <source>
        <dbReference type="ARBA" id="ARBA00011209"/>
    </source>
</evidence>
<dbReference type="InterPro" id="IPR006195">
    <property type="entry name" value="aa-tRNA-synth_II"/>
</dbReference>
<dbReference type="Pfam" id="PF01409">
    <property type="entry name" value="tRNA-synt_2d"/>
    <property type="match status" value="1"/>
</dbReference>
<organism evidence="15 16">
    <name type="scientific">Spiroplasma ixodetis</name>
    <dbReference type="NCBI Taxonomy" id="2141"/>
    <lineage>
        <taxon>Bacteria</taxon>
        <taxon>Bacillati</taxon>
        <taxon>Mycoplasmatota</taxon>
        <taxon>Mollicutes</taxon>
        <taxon>Entomoplasmatales</taxon>
        <taxon>Spiroplasmataceae</taxon>
        <taxon>Spiroplasma</taxon>
    </lineage>
</organism>
<evidence type="ECO:0000259" key="14">
    <source>
        <dbReference type="PROSITE" id="PS50862"/>
    </source>
</evidence>
<dbReference type="Pfam" id="PF02912">
    <property type="entry name" value="Phe_tRNA-synt_N"/>
    <property type="match status" value="1"/>
</dbReference>
<dbReference type="PROSITE" id="PS50862">
    <property type="entry name" value="AA_TRNA_LIGASE_II"/>
    <property type="match status" value="1"/>
</dbReference>
<evidence type="ECO:0000256" key="2">
    <source>
        <dbReference type="ARBA" id="ARBA00010207"/>
    </source>
</evidence>
<dbReference type="RefSeq" id="WP_353306770.1">
    <property type="nucleotide sequence ID" value="NZ_AP028955.1"/>
</dbReference>